<sequence length="135" mass="13276">MGLLDAIAGQVLGGGNGGAPGGGALFDAIGSLLNSQPGGLAGLVKAFEQQGLGEVIASWIGTGQNQAISGEQLQAVLGSEQVQALAQSLGFSPLQLSGQLAQMLPQVIDGMTPNGQLPPQDALGGLLGMLKTAMG</sequence>
<dbReference type="AlphaFoldDB" id="A0A4R6N9Y4"/>
<dbReference type="SUPFAM" id="SSF140804">
    <property type="entry name" value="YidB-like"/>
    <property type="match status" value="1"/>
</dbReference>
<dbReference type="InterPro" id="IPR045372">
    <property type="entry name" value="YidB"/>
</dbReference>
<accession>A0A4R6N9Y4</accession>
<proteinExistence type="predicted"/>
<dbReference type="EMBL" id="SNXE01000001">
    <property type="protein sequence ID" value="TDP12732.1"/>
    <property type="molecule type" value="Genomic_DNA"/>
</dbReference>
<gene>
    <name evidence="1" type="ORF">DFR39_101205</name>
</gene>
<dbReference type="RefSeq" id="WP_133601675.1">
    <property type="nucleotide sequence ID" value="NZ_JAUFPJ010000005.1"/>
</dbReference>
<keyword evidence="2" id="KW-1185">Reference proteome</keyword>
<reference evidence="1 2" key="1">
    <citation type="submission" date="2019-03" db="EMBL/GenBank/DDBJ databases">
        <title>Genomic Encyclopedia of Type Strains, Phase IV (KMG-IV): sequencing the most valuable type-strain genomes for metagenomic binning, comparative biology and taxonomic classification.</title>
        <authorList>
            <person name="Goeker M."/>
        </authorList>
    </citation>
    <scope>NUCLEOTIDE SEQUENCE [LARGE SCALE GENOMIC DNA]</scope>
    <source>
        <strain evidence="1 2">DSM 25082</strain>
    </source>
</reference>
<dbReference type="Pfam" id="PF20159">
    <property type="entry name" value="YidB"/>
    <property type="match status" value="1"/>
</dbReference>
<comment type="caution">
    <text evidence="1">The sequence shown here is derived from an EMBL/GenBank/DDBJ whole genome shotgun (WGS) entry which is preliminary data.</text>
</comment>
<protein>
    <submittedName>
        <fullName evidence="1">Uncharacterized protein YidB (DUF937 family)</fullName>
    </submittedName>
</protein>
<evidence type="ECO:0000313" key="2">
    <source>
        <dbReference type="Proteomes" id="UP000295357"/>
    </source>
</evidence>
<dbReference type="Gene3D" id="1.10.10.690">
    <property type="entry name" value="YidB-like"/>
    <property type="match status" value="1"/>
</dbReference>
<dbReference type="OrthoDB" id="9795283at2"/>
<dbReference type="InterPro" id="IPR027405">
    <property type="entry name" value="YidB-like"/>
</dbReference>
<evidence type="ECO:0000313" key="1">
    <source>
        <dbReference type="EMBL" id="TDP12732.1"/>
    </source>
</evidence>
<dbReference type="Proteomes" id="UP000295357">
    <property type="component" value="Unassembled WGS sequence"/>
</dbReference>
<organism evidence="1 2">
    <name type="scientific">Roseateles asaccharophilus</name>
    <dbReference type="NCBI Taxonomy" id="582607"/>
    <lineage>
        <taxon>Bacteria</taxon>
        <taxon>Pseudomonadati</taxon>
        <taxon>Pseudomonadota</taxon>
        <taxon>Betaproteobacteria</taxon>
        <taxon>Burkholderiales</taxon>
        <taxon>Sphaerotilaceae</taxon>
        <taxon>Roseateles</taxon>
    </lineage>
</organism>
<name>A0A4R6N9Y4_9BURK</name>